<proteinExistence type="predicted"/>
<gene>
    <name evidence="2" type="ORF">HPB48_008487</name>
</gene>
<accession>A0A9J6FN29</accession>
<dbReference type="AlphaFoldDB" id="A0A9J6FN29"/>
<keyword evidence="3" id="KW-1185">Reference proteome</keyword>
<feature type="region of interest" description="Disordered" evidence="1">
    <location>
        <begin position="92"/>
        <end position="115"/>
    </location>
</feature>
<dbReference type="VEuPathDB" id="VectorBase:HLOH_057825"/>
<protein>
    <submittedName>
        <fullName evidence="2">Uncharacterized protein</fullName>
    </submittedName>
</protein>
<name>A0A9J6FN29_HAELO</name>
<evidence type="ECO:0000313" key="3">
    <source>
        <dbReference type="Proteomes" id="UP000821853"/>
    </source>
</evidence>
<organism evidence="2 3">
    <name type="scientific">Haemaphysalis longicornis</name>
    <name type="common">Bush tick</name>
    <dbReference type="NCBI Taxonomy" id="44386"/>
    <lineage>
        <taxon>Eukaryota</taxon>
        <taxon>Metazoa</taxon>
        <taxon>Ecdysozoa</taxon>
        <taxon>Arthropoda</taxon>
        <taxon>Chelicerata</taxon>
        <taxon>Arachnida</taxon>
        <taxon>Acari</taxon>
        <taxon>Parasitiformes</taxon>
        <taxon>Ixodida</taxon>
        <taxon>Ixodoidea</taxon>
        <taxon>Ixodidae</taxon>
        <taxon>Haemaphysalinae</taxon>
        <taxon>Haemaphysalis</taxon>
    </lineage>
</organism>
<sequence>MRCNLSVRHTWAILRYIIDPSNSKTTSRNRLTTLLNKFPGTSDQLLSHLRKLHLAQGPQEPLSTYAGQPNETIDRPTSTTDVRAALLKIRPNSLPGEDATTNKLIGNLDDQSIGV</sequence>
<reference evidence="2 3" key="1">
    <citation type="journal article" date="2020" name="Cell">
        <title>Large-Scale Comparative Analyses of Tick Genomes Elucidate Their Genetic Diversity and Vector Capacities.</title>
        <authorList>
            <consortium name="Tick Genome and Microbiome Consortium (TIGMIC)"/>
            <person name="Jia N."/>
            <person name="Wang J."/>
            <person name="Shi W."/>
            <person name="Du L."/>
            <person name="Sun Y."/>
            <person name="Zhan W."/>
            <person name="Jiang J.F."/>
            <person name="Wang Q."/>
            <person name="Zhang B."/>
            <person name="Ji P."/>
            <person name="Bell-Sakyi L."/>
            <person name="Cui X.M."/>
            <person name="Yuan T.T."/>
            <person name="Jiang B.G."/>
            <person name="Yang W.F."/>
            <person name="Lam T.T."/>
            <person name="Chang Q.C."/>
            <person name="Ding S.J."/>
            <person name="Wang X.J."/>
            <person name="Zhu J.G."/>
            <person name="Ruan X.D."/>
            <person name="Zhao L."/>
            <person name="Wei J.T."/>
            <person name="Ye R.Z."/>
            <person name="Que T.C."/>
            <person name="Du C.H."/>
            <person name="Zhou Y.H."/>
            <person name="Cheng J.X."/>
            <person name="Dai P.F."/>
            <person name="Guo W.B."/>
            <person name="Han X.H."/>
            <person name="Huang E.J."/>
            <person name="Li L.F."/>
            <person name="Wei W."/>
            <person name="Gao Y.C."/>
            <person name="Liu J.Z."/>
            <person name="Shao H.Z."/>
            <person name="Wang X."/>
            <person name="Wang C.C."/>
            <person name="Yang T.C."/>
            <person name="Huo Q.B."/>
            <person name="Li W."/>
            <person name="Chen H.Y."/>
            <person name="Chen S.E."/>
            <person name="Zhou L.G."/>
            <person name="Ni X.B."/>
            <person name="Tian J.H."/>
            <person name="Sheng Y."/>
            <person name="Liu T."/>
            <person name="Pan Y.S."/>
            <person name="Xia L.Y."/>
            <person name="Li J."/>
            <person name="Zhao F."/>
            <person name="Cao W.C."/>
        </authorList>
    </citation>
    <scope>NUCLEOTIDE SEQUENCE [LARGE SCALE GENOMIC DNA]</scope>
    <source>
        <strain evidence="2">HaeL-2018</strain>
    </source>
</reference>
<feature type="compositionally biased region" description="Polar residues" evidence="1">
    <location>
        <begin position="61"/>
        <end position="79"/>
    </location>
</feature>
<dbReference type="Proteomes" id="UP000821853">
    <property type="component" value="Chromosome 10"/>
</dbReference>
<evidence type="ECO:0000313" key="2">
    <source>
        <dbReference type="EMBL" id="KAH9364275.1"/>
    </source>
</evidence>
<comment type="caution">
    <text evidence="2">The sequence shown here is derived from an EMBL/GenBank/DDBJ whole genome shotgun (WGS) entry which is preliminary data.</text>
</comment>
<evidence type="ECO:0000256" key="1">
    <source>
        <dbReference type="SAM" id="MobiDB-lite"/>
    </source>
</evidence>
<dbReference type="EMBL" id="JABSTR010000002">
    <property type="protein sequence ID" value="KAH9364275.1"/>
    <property type="molecule type" value="Genomic_DNA"/>
</dbReference>
<dbReference type="OMA" id="INDIWHR"/>
<feature type="region of interest" description="Disordered" evidence="1">
    <location>
        <begin position="57"/>
        <end position="79"/>
    </location>
</feature>